<accession>A0A2J6WNT4</accession>
<dbReference type="Proteomes" id="UP000242288">
    <property type="component" value="Unassembled WGS sequence"/>
</dbReference>
<dbReference type="PANTHER" id="PTHR36150:SF1">
    <property type="entry name" value="DNA GYRASE INHIBITOR YACG"/>
    <property type="match status" value="1"/>
</dbReference>
<organism evidence="3 4">
    <name type="scientific">Thermodesulfovibrio aggregans</name>
    <dbReference type="NCBI Taxonomy" id="86166"/>
    <lineage>
        <taxon>Bacteria</taxon>
        <taxon>Pseudomonadati</taxon>
        <taxon>Nitrospirota</taxon>
        <taxon>Thermodesulfovibrionia</taxon>
        <taxon>Thermodesulfovibrionales</taxon>
        <taxon>Thermodesulfovibrionaceae</taxon>
        <taxon>Thermodesulfovibrio</taxon>
    </lineage>
</organism>
<evidence type="ECO:0000256" key="1">
    <source>
        <dbReference type="ARBA" id="ARBA00022723"/>
    </source>
</evidence>
<dbReference type="Gene3D" id="3.30.50.10">
    <property type="entry name" value="Erythroid Transcription Factor GATA-1, subunit A"/>
    <property type="match status" value="1"/>
</dbReference>
<proteinExistence type="inferred from homology"/>
<dbReference type="SUPFAM" id="SSF57716">
    <property type="entry name" value="Glucocorticoid receptor-like (DNA-binding domain)"/>
    <property type="match status" value="1"/>
</dbReference>
<comment type="caution">
    <text evidence="3">The sequence shown here is derived from an EMBL/GenBank/DDBJ whole genome shotgun (WGS) entry which is preliminary data.</text>
</comment>
<dbReference type="PANTHER" id="PTHR36150">
    <property type="entry name" value="DNA GYRASE INHIBITOR YACG"/>
    <property type="match status" value="1"/>
</dbReference>
<dbReference type="InterPro" id="IPR013088">
    <property type="entry name" value="Znf_NHR/GATA"/>
</dbReference>
<keyword evidence="1" id="KW-0479">Metal-binding</keyword>
<dbReference type="HAMAP" id="MF_00649">
    <property type="entry name" value="DNA_gyrase_inhibitor_YacG"/>
    <property type="match status" value="1"/>
</dbReference>
<gene>
    <name evidence="3" type="ORF">C0186_02550</name>
</gene>
<sequence length="72" mass="8728">MKIKCPICGKETTIENNPWRPFCSKNCKIIDLWNWFHEYYSIKVEEVDETINIEEEQDDKSNSMWRSRKNGQ</sequence>
<evidence type="ECO:0000313" key="4">
    <source>
        <dbReference type="Proteomes" id="UP000242288"/>
    </source>
</evidence>
<reference evidence="3 4" key="1">
    <citation type="submission" date="2018-01" db="EMBL/GenBank/DDBJ databases">
        <title>Metagenomic assembled genomes from two thermal pools in the Uzon Caldera, Kamchatka, Russia.</title>
        <authorList>
            <person name="Wilkins L."/>
            <person name="Ettinger C."/>
        </authorList>
    </citation>
    <scope>NUCLEOTIDE SEQUENCE [LARGE SCALE GENOMIC DNA]</scope>
    <source>
        <strain evidence="3">ZAV-04</strain>
    </source>
</reference>
<evidence type="ECO:0000313" key="3">
    <source>
        <dbReference type="EMBL" id="PMP71909.1"/>
    </source>
</evidence>
<dbReference type="EMBL" id="PNIO01000020">
    <property type="protein sequence ID" value="PMP71909.1"/>
    <property type="molecule type" value="Genomic_DNA"/>
</dbReference>
<dbReference type="InterPro" id="IPR005584">
    <property type="entry name" value="DNA_gyrase_inhibitor_YacG"/>
</dbReference>
<dbReference type="AlphaFoldDB" id="A0A2J6WNT4"/>
<dbReference type="Pfam" id="PF03884">
    <property type="entry name" value="YacG"/>
    <property type="match status" value="1"/>
</dbReference>
<evidence type="ECO:0000256" key="2">
    <source>
        <dbReference type="ARBA" id="ARBA00022833"/>
    </source>
</evidence>
<keyword evidence="2" id="KW-0862">Zinc</keyword>
<name>A0A2J6WNT4_9BACT</name>
<protein>
    <submittedName>
        <fullName evidence="3">DNA gyrase inhibitor YacG</fullName>
    </submittedName>
</protein>
<dbReference type="GO" id="GO:0006355">
    <property type="term" value="P:regulation of DNA-templated transcription"/>
    <property type="evidence" value="ECO:0007669"/>
    <property type="project" value="InterPro"/>
</dbReference>
<dbReference type="GO" id="GO:0008270">
    <property type="term" value="F:zinc ion binding"/>
    <property type="evidence" value="ECO:0007669"/>
    <property type="project" value="InterPro"/>
</dbReference>